<accession>A0AAW1N372</accession>
<evidence type="ECO:0000313" key="2">
    <source>
        <dbReference type="Proteomes" id="UP001458880"/>
    </source>
</evidence>
<dbReference type="AlphaFoldDB" id="A0AAW1N372"/>
<protein>
    <submittedName>
        <fullName evidence="1">Uncharacterized protein</fullName>
    </submittedName>
</protein>
<sequence>MDCRRVLRSRPLRIVFPNSFVVKEILKNKTKLRSINDFRNIYLKSDDTPYQRDLLAKCKESLKAREMNGETKCKESLKAREMNGEMNLKIKYFNGVPQVVAQQQENNQ</sequence>
<gene>
    <name evidence="1" type="ORF">QE152_g3872</name>
</gene>
<keyword evidence="2" id="KW-1185">Reference proteome</keyword>
<evidence type="ECO:0000313" key="1">
    <source>
        <dbReference type="EMBL" id="KAK9752915.1"/>
    </source>
</evidence>
<name>A0AAW1N372_POPJA</name>
<reference evidence="1 2" key="1">
    <citation type="journal article" date="2024" name="BMC Genomics">
        <title>De novo assembly and annotation of Popillia japonica's genome with initial clues to its potential as an invasive pest.</title>
        <authorList>
            <person name="Cucini C."/>
            <person name="Boschi S."/>
            <person name="Funari R."/>
            <person name="Cardaioli E."/>
            <person name="Iannotti N."/>
            <person name="Marturano G."/>
            <person name="Paoli F."/>
            <person name="Bruttini M."/>
            <person name="Carapelli A."/>
            <person name="Frati F."/>
            <person name="Nardi F."/>
        </authorList>
    </citation>
    <scope>NUCLEOTIDE SEQUENCE [LARGE SCALE GENOMIC DNA]</scope>
    <source>
        <strain evidence="1">DMR45628</strain>
    </source>
</reference>
<dbReference type="EMBL" id="JASPKY010000017">
    <property type="protein sequence ID" value="KAK9752915.1"/>
    <property type="molecule type" value="Genomic_DNA"/>
</dbReference>
<dbReference type="Proteomes" id="UP001458880">
    <property type="component" value="Unassembled WGS sequence"/>
</dbReference>
<proteinExistence type="predicted"/>
<comment type="caution">
    <text evidence="1">The sequence shown here is derived from an EMBL/GenBank/DDBJ whole genome shotgun (WGS) entry which is preliminary data.</text>
</comment>
<organism evidence="1 2">
    <name type="scientific">Popillia japonica</name>
    <name type="common">Japanese beetle</name>
    <dbReference type="NCBI Taxonomy" id="7064"/>
    <lineage>
        <taxon>Eukaryota</taxon>
        <taxon>Metazoa</taxon>
        <taxon>Ecdysozoa</taxon>
        <taxon>Arthropoda</taxon>
        <taxon>Hexapoda</taxon>
        <taxon>Insecta</taxon>
        <taxon>Pterygota</taxon>
        <taxon>Neoptera</taxon>
        <taxon>Endopterygota</taxon>
        <taxon>Coleoptera</taxon>
        <taxon>Polyphaga</taxon>
        <taxon>Scarabaeiformia</taxon>
        <taxon>Scarabaeidae</taxon>
        <taxon>Rutelinae</taxon>
        <taxon>Popillia</taxon>
    </lineage>
</organism>